<dbReference type="Proteomes" id="UP000236738">
    <property type="component" value="Unassembled WGS sequence"/>
</dbReference>
<evidence type="ECO:0000256" key="4">
    <source>
        <dbReference type="ARBA" id="ARBA00023163"/>
    </source>
</evidence>
<evidence type="ECO:0000313" key="8">
    <source>
        <dbReference type="Proteomes" id="UP000236738"/>
    </source>
</evidence>
<evidence type="ECO:0000256" key="2">
    <source>
        <dbReference type="ARBA" id="ARBA00023015"/>
    </source>
</evidence>
<sequence length="177" mass="21021">MRSETSEKMRAQKNDAYFEEIIEKNKYKLYRICSIYAVNPIEPEDLFQDVIFQIWKSLEHFKGTSTIDTFVYKIALNVCMRSKMKFEKTNDKTDRFQSIHFTPIENEIDASEQEKFRFLKECISTLNETDTSLIVLYLDDLSYKKIAEITGFSENHIAVKMKRIRKKLFECIAPKIK</sequence>
<proteinExistence type="inferred from homology"/>
<dbReference type="GO" id="GO:0016987">
    <property type="term" value="F:sigma factor activity"/>
    <property type="evidence" value="ECO:0007669"/>
    <property type="project" value="UniProtKB-KW"/>
</dbReference>
<dbReference type="InterPro" id="IPR013324">
    <property type="entry name" value="RNA_pol_sigma_r3/r4-like"/>
</dbReference>
<reference evidence="8" key="1">
    <citation type="submission" date="2016-10" db="EMBL/GenBank/DDBJ databases">
        <authorList>
            <person name="Varghese N."/>
            <person name="Submissions S."/>
        </authorList>
    </citation>
    <scope>NUCLEOTIDE SEQUENCE [LARGE SCALE GENOMIC DNA]</scope>
    <source>
        <strain evidence="8">DSM 21580</strain>
    </source>
</reference>
<feature type="domain" description="RNA polymerase sigma-70 region 2" evidence="5">
    <location>
        <begin position="22"/>
        <end position="81"/>
    </location>
</feature>
<dbReference type="PANTHER" id="PTHR43133:SF45">
    <property type="entry name" value="RNA POLYMERASE ECF-TYPE SIGMA FACTOR"/>
    <property type="match status" value="1"/>
</dbReference>
<dbReference type="Pfam" id="PF04542">
    <property type="entry name" value="Sigma70_r2"/>
    <property type="match status" value="1"/>
</dbReference>
<organism evidence="7 8">
    <name type="scientific">Halpernia humi</name>
    <dbReference type="NCBI Taxonomy" id="493375"/>
    <lineage>
        <taxon>Bacteria</taxon>
        <taxon>Pseudomonadati</taxon>
        <taxon>Bacteroidota</taxon>
        <taxon>Flavobacteriia</taxon>
        <taxon>Flavobacteriales</taxon>
        <taxon>Weeksellaceae</taxon>
        <taxon>Chryseobacterium group</taxon>
        <taxon>Halpernia</taxon>
    </lineage>
</organism>
<keyword evidence="3" id="KW-0731">Sigma factor</keyword>
<evidence type="ECO:0000259" key="5">
    <source>
        <dbReference type="Pfam" id="PF04542"/>
    </source>
</evidence>
<dbReference type="SUPFAM" id="SSF88659">
    <property type="entry name" value="Sigma3 and sigma4 domains of RNA polymerase sigma factors"/>
    <property type="match status" value="1"/>
</dbReference>
<dbReference type="GO" id="GO:0006352">
    <property type="term" value="P:DNA-templated transcription initiation"/>
    <property type="evidence" value="ECO:0007669"/>
    <property type="project" value="InterPro"/>
</dbReference>
<keyword evidence="4" id="KW-0804">Transcription</keyword>
<dbReference type="Pfam" id="PF08281">
    <property type="entry name" value="Sigma70_r4_2"/>
    <property type="match status" value="1"/>
</dbReference>
<evidence type="ECO:0000256" key="3">
    <source>
        <dbReference type="ARBA" id="ARBA00023082"/>
    </source>
</evidence>
<dbReference type="InterPro" id="IPR013249">
    <property type="entry name" value="RNA_pol_sigma70_r4_t2"/>
</dbReference>
<name>A0A1H6B0Z3_9FLAO</name>
<keyword evidence="2" id="KW-0805">Transcription regulation</keyword>
<dbReference type="InterPro" id="IPR007627">
    <property type="entry name" value="RNA_pol_sigma70_r2"/>
</dbReference>
<dbReference type="Gene3D" id="1.10.1740.10">
    <property type="match status" value="1"/>
</dbReference>
<dbReference type="InterPro" id="IPR039425">
    <property type="entry name" value="RNA_pol_sigma-70-like"/>
</dbReference>
<dbReference type="AlphaFoldDB" id="A0A1H6B0Z3"/>
<comment type="similarity">
    <text evidence="1">Belongs to the sigma-70 factor family. ECF subfamily.</text>
</comment>
<dbReference type="EMBL" id="FNUS01000007">
    <property type="protein sequence ID" value="SEG54312.1"/>
    <property type="molecule type" value="Genomic_DNA"/>
</dbReference>
<protein>
    <submittedName>
        <fullName evidence="7">RNA polymerase sigma-70 factor, ECF subfamily</fullName>
    </submittedName>
</protein>
<keyword evidence="8" id="KW-1185">Reference proteome</keyword>
<evidence type="ECO:0000313" key="7">
    <source>
        <dbReference type="EMBL" id="SEG54312.1"/>
    </source>
</evidence>
<dbReference type="Gene3D" id="1.10.10.10">
    <property type="entry name" value="Winged helix-like DNA-binding domain superfamily/Winged helix DNA-binding domain"/>
    <property type="match status" value="1"/>
</dbReference>
<dbReference type="NCBIfam" id="TIGR02937">
    <property type="entry name" value="sigma70-ECF"/>
    <property type="match status" value="1"/>
</dbReference>
<dbReference type="SUPFAM" id="SSF88946">
    <property type="entry name" value="Sigma2 domain of RNA polymerase sigma factors"/>
    <property type="match status" value="1"/>
</dbReference>
<dbReference type="PANTHER" id="PTHR43133">
    <property type="entry name" value="RNA POLYMERASE ECF-TYPE SIGMA FACTO"/>
    <property type="match status" value="1"/>
</dbReference>
<gene>
    <name evidence="7" type="ORF">SAMN05421847_2634</name>
</gene>
<feature type="domain" description="RNA polymerase sigma factor 70 region 4 type 2" evidence="6">
    <location>
        <begin position="119"/>
        <end position="168"/>
    </location>
</feature>
<dbReference type="InterPro" id="IPR014284">
    <property type="entry name" value="RNA_pol_sigma-70_dom"/>
</dbReference>
<evidence type="ECO:0000259" key="6">
    <source>
        <dbReference type="Pfam" id="PF08281"/>
    </source>
</evidence>
<dbReference type="InterPro" id="IPR013325">
    <property type="entry name" value="RNA_pol_sigma_r2"/>
</dbReference>
<dbReference type="GO" id="GO:0003677">
    <property type="term" value="F:DNA binding"/>
    <property type="evidence" value="ECO:0007669"/>
    <property type="project" value="InterPro"/>
</dbReference>
<evidence type="ECO:0000256" key="1">
    <source>
        <dbReference type="ARBA" id="ARBA00010641"/>
    </source>
</evidence>
<dbReference type="RefSeq" id="WP_233740555.1">
    <property type="nucleotide sequence ID" value="NZ_FNUS01000007.1"/>
</dbReference>
<accession>A0A1H6B0Z3</accession>
<dbReference type="InterPro" id="IPR036388">
    <property type="entry name" value="WH-like_DNA-bd_sf"/>
</dbReference>